<feature type="binding site" evidence="13">
    <location>
        <position position="49"/>
    </location>
    <ligand>
        <name>Ca(2+)</name>
        <dbReference type="ChEBI" id="CHEBI:29108"/>
        <label>1</label>
    </ligand>
</feature>
<keyword evidence="4 16" id="KW-0575">Peroxidase</keyword>
<evidence type="ECO:0000256" key="10">
    <source>
        <dbReference type="ARBA" id="ARBA00023157"/>
    </source>
</evidence>
<keyword evidence="8 16" id="KW-0560">Oxidoreductase</keyword>
<feature type="binding site" evidence="13">
    <location>
        <position position="53"/>
    </location>
    <ligand>
        <name>Ca(2+)</name>
        <dbReference type="ChEBI" id="CHEBI:29108"/>
        <label>1</label>
    </ligand>
</feature>
<evidence type="ECO:0000313" key="19">
    <source>
        <dbReference type="Proteomes" id="UP000230069"/>
    </source>
</evidence>
<evidence type="ECO:0000256" key="3">
    <source>
        <dbReference type="ARBA" id="ARBA00012313"/>
    </source>
</evidence>
<feature type="binding site" evidence="13">
    <location>
        <position position="201"/>
    </location>
    <ligand>
        <name>Ca(2+)</name>
        <dbReference type="ChEBI" id="CHEBI:29108"/>
        <label>2</label>
    </ligand>
</feature>
<evidence type="ECO:0000256" key="6">
    <source>
        <dbReference type="ARBA" id="ARBA00022723"/>
    </source>
</evidence>
<evidence type="ECO:0000256" key="5">
    <source>
        <dbReference type="ARBA" id="ARBA00022617"/>
    </source>
</evidence>
<keyword evidence="7 13" id="KW-0106">Calcium</keyword>
<evidence type="ECO:0000256" key="16">
    <source>
        <dbReference type="RuleBase" id="RU362060"/>
    </source>
</evidence>
<keyword evidence="6 13" id="KW-0479">Metal-binding</keyword>
<dbReference type="InterPro" id="IPR033905">
    <property type="entry name" value="Secretory_peroxidase"/>
</dbReference>
<keyword evidence="9 13" id="KW-0408">Iron</keyword>
<dbReference type="InParanoid" id="A0A2G5CJN4"/>
<comment type="cofactor">
    <cofactor evidence="13 16">
        <name>Ca(2+)</name>
        <dbReference type="ChEBI" id="CHEBI:29108"/>
    </cofactor>
    <text evidence="13 16">Binds 2 calcium ions per subunit.</text>
</comment>
<feature type="disulfide bond" evidence="15">
    <location>
        <begin position="47"/>
        <end position="52"/>
    </location>
</feature>
<organism evidence="18 19">
    <name type="scientific">Aquilegia coerulea</name>
    <name type="common">Rocky mountain columbine</name>
    <dbReference type="NCBI Taxonomy" id="218851"/>
    <lineage>
        <taxon>Eukaryota</taxon>
        <taxon>Viridiplantae</taxon>
        <taxon>Streptophyta</taxon>
        <taxon>Embryophyta</taxon>
        <taxon>Tracheophyta</taxon>
        <taxon>Spermatophyta</taxon>
        <taxon>Magnoliopsida</taxon>
        <taxon>Ranunculales</taxon>
        <taxon>Ranunculaceae</taxon>
        <taxon>Thalictroideae</taxon>
        <taxon>Aquilegia</taxon>
    </lineage>
</organism>
<feature type="domain" description="Plant heme peroxidase family profile" evidence="17">
    <location>
        <begin position="4"/>
        <end position="283"/>
    </location>
</feature>
<evidence type="ECO:0000256" key="2">
    <source>
        <dbReference type="ARBA" id="ARBA00006873"/>
    </source>
</evidence>
<feature type="binding site" evidence="13">
    <location>
        <position position="174"/>
    </location>
    <ligand>
        <name>Ca(2+)</name>
        <dbReference type="ChEBI" id="CHEBI:29108"/>
        <label>2</label>
    </ligand>
</feature>
<dbReference type="PROSITE" id="PS00436">
    <property type="entry name" value="PEROXIDASE_2"/>
    <property type="match status" value="1"/>
</dbReference>
<evidence type="ECO:0000313" key="18">
    <source>
        <dbReference type="EMBL" id="PIA31468.1"/>
    </source>
</evidence>
<dbReference type="Gene3D" id="1.10.420.10">
    <property type="entry name" value="Peroxidase, domain 2"/>
    <property type="match status" value="1"/>
</dbReference>
<keyword evidence="5 16" id="KW-0349">Heme</keyword>
<feature type="disulfide bond" evidence="15">
    <location>
        <begin position="14"/>
        <end position="94"/>
    </location>
</feature>
<dbReference type="GO" id="GO:0042744">
    <property type="term" value="P:hydrogen peroxide catabolic process"/>
    <property type="evidence" value="ECO:0007669"/>
    <property type="project" value="UniProtKB-KW"/>
</dbReference>
<dbReference type="EMBL" id="KZ305066">
    <property type="protein sequence ID" value="PIA31468.1"/>
    <property type="molecule type" value="Genomic_DNA"/>
</dbReference>
<dbReference type="PROSITE" id="PS00435">
    <property type="entry name" value="PEROXIDASE_1"/>
    <property type="match status" value="1"/>
</dbReference>
<evidence type="ECO:0000256" key="8">
    <source>
        <dbReference type="ARBA" id="ARBA00023002"/>
    </source>
</evidence>
<dbReference type="OrthoDB" id="2859658at2759"/>
<keyword evidence="16" id="KW-0376">Hydrogen peroxide</keyword>
<dbReference type="GO" id="GO:0020037">
    <property type="term" value="F:heme binding"/>
    <property type="evidence" value="ECO:0007669"/>
    <property type="project" value="UniProtKB-UniRule"/>
</dbReference>
<dbReference type="InterPro" id="IPR019794">
    <property type="entry name" value="Peroxidases_AS"/>
</dbReference>
<evidence type="ECO:0000259" key="17">
    <source>
        <dbReference type="PROSITE" id="PS50873"/>
    </source>
</evidence>
<comment type="function">
    <text evidence="16">Removal of H(2)O(2), oxidation of toxic reductants, biosynthesis and degradation of lignin, suberization, auxin catabolism, response to environmental stresses such as wounding, pathogen attack and oxidative stress.</text>
</comment>
<feature type="disulfide bond" evidence="15">
    <location>
        <begin position="100"/>
        <end position="279"/>
    </location>
</feature>
<dbReference type="GO" id="GO:0046872">
    <property type="term" value="F:metal ion binding"/>
    <property type="evidence" value="ECO:0007669"/>
    <property type="project" value="UniProtKB-UniRule"/>
</dbReference>
<dbReference type="InterPro" id="IPR002016">
    <property type="entry name" value="Haem_peroxidase"/>
</dbReference>
<feature type="site" description="Transition state stabilizer" evidence="14">
    <location>
        <position position="41"/>
    </location>
</feature>
<keyword evidence="10 15" id="KW-1015">Disulfide bond</keyword>
<feature type="non-terminal residue" evidence="18">
    <location>
        <position position="1"/>
    </location>
</feature>
<dbReference type="PROSITE" id="PS50873">
    <property type="entry name" value="PEROXIDASE_4"/>
    <property type="match status" value="1"/>
</dbReference>
<feature type="binding site" evidence="13">
    <location>
        <position position="51"/>
    </location>
    <ligand>
        <name>Ca(2+)</name>
        <dbReference type="ChEBI" id="CHEBI:29108"/>
        <label>1</label>
    </ligand>
</feature>
<gene>
    <name evidence="18" type="ORF">AQUCO_04900044v1</name>
</gene>
<protein>
    <recommendedName>
        <fullName evidence="3 16">Peroxidase</fullName>
        <ecNumber evidence="3 16">1.11.1.7</ecNumber>
    </recommendedName>
</protein>
<dbReference type="EC" id="1.11.1.7" evidence="3 16"/>
<evidence type="ECO:0000256" key="15">
    <source>
        <dbReference type="PIRSR" id="PIRSR600823-5"/>
    </source>
</evidence>
<comment type="cofactor">
    <cofactor evidence="13 16">
        <name>heme b</name>
        <dbReference type="ChEBI" id="CHEBI:60344"/>
    </cofactor>
    <text evidence="13 16">Binds 1 heme b (iron(II)-protoporphyrin IX) group per subunit.</text>
</comment>
<name>A0A2G5CJN4_AQUCA</name>
<reference evidence="18 19" key="1">
    <citation type="submission" date="2017-09" db="EMBL/GenBank/DDBJ databases">
        <title>WGS assembly of Aquilegia coerulea Goldsmith.</title>
        <authorList>
            <person name="Hodges S."/>
            <person name="Kramer E."/>
            <person name="Nordborg M."/>
            <person name="Tomkins J."/>
            <person name="Borevitz J."/>
            <person name="Derieg N."/>
            <person name="Yan J."/>
            <person name="Mihaltcheva S."/>
            <person name="Hayes R.D."/>
            <person name="Rokhsar D."/>
        </authorList>
    </citation>
    <scope>NUCLEOTIDE SEQUENCE [LARGE SCALE GENOMIC DNA]</scope>
    <source>
        <strain evidence="19">cv. Goldsmith</strain>
    </source>
</reference>
<comment type="subcellular location">
    <subcellularLocation>
        <location evidence="16">Secreted</location>
    </subcellularLocation>
</comment>
<evidence type="ECO:0000256" key="4">
    <source>
        <dbReference type="ARBA" id="ARBA00022559"/>
    </source>
</evidence>
<dbReference type="PRINTS" id="PR00461">
    <property type="entry name" value="PLPEROXIDASE"/>
</dbReference>
<dbReference type="PANTHER" id="PTHR31388:SF5">
    <property type="entry name" value="PEROXIDASE"/>
    <property type="match status" value="1"/>
</dbReference>
<dbReference type="InterPro" id="IPR000823">
    <property type="entry name" value="Peroxidase_pln"/>
</dbReference>
<dbReference type="SUPFAM" id="SSF48113">
    <property type="entry name" value="Heme-dependent peroxidases"/>
    <property type="match status" value="1"/>
</dbReference>
<feature type="binding site" evidence="13">
    <location>
        <position position="208"/>
    </location>
    <ligand>
        <name>Ca(2+)</name>
        <dbReference type="ChEBI" id="CHEBI:29108"/>
        <label>2</label>
    </ligand>
</feature>
<keyword evidence="19" id="KW-1185">Reference proteome</keyword>
<dbReference type="InterPro" id="IPR019793">
    <property type="entry name" value="Peroxidases_heam-ligand_BS"/>
</dbReference>
<dbReference type="Proteomes" id="UP000230069">
    <property type="component" value="Unassembled WGS sequence"/>
</dbReference>
<evidence type="ECO:0000256" key="12">
    <source>
        <dbReference type="PIRSR" id="PIRSR600823-2"/>
    </source>
</evidence>
<feature type="binding site" evidence="13">
    <location>
        <position position="67"/>
    </location>
    <ligand>
        <name>Ca(2+)</name>
        <dbReference type="ChEBI" id="CHEBI:29108"/>
        <label>1</label>
    </ligand>
</feature>
<evidence type="ECO:0000256" key="7">
    <source>
        <dbReference type="ARBA" id="ARBA00022837"/>
    </source>
</evidence>
<feature type="binding site" description="axial binding residue" evidence="13">
    <location>
        <position position="173"/>
    </location>
    <ligand>
        <name>heme b</name>
        <dbReference type="ChEBI" id="CHEBI:60344"/>
    </ligand>
    <ligandPart>
        <name>Fe</name>
        <dbReference type="ChEBI" id="CHEBI:18248"/>
    </ligandPart>
</feature>
<evidence type="ECO:0000256" key="13">
    <source>
        <dbReference type="PIRSR" id="PIRSR600823-3"/>
    </source>
</evidence>
<dbReference type="STRING" id="218851.A0A2G5CJN4"/>
<dbReference type="FunFam" id="1.10.520.10:FF:000001">
    <property type="entry name" value="Peroxidase"/>
    <property type="match status" value="1"/>
</dbReference>
<comment type="catalytic activity">
    <reaction evidence="1 16">
        <text>2 a phenolic donor + H2O2 = 2 a phenolic radical donor + 2 H2O</text>
        <dbReference type="Rhea" id="RHEA:56136"/>
        <dbReference type="ChEBI" id="CHEBI:15377"/>
        <dbReference type="ChEBI" id="CHEBI:16240"/>
        <dbReference type="ChEBI" id="CHEBI:139520"/>
        <dbReference type="ChEBI" id="CHEBI:139521"/>
        <dbReference type="EC" id="1.11.1.7"/>
    </reaction>
</comment>
<dbReference type="PANTHER" id="PTHR31388">
    <property type="entry name" value="PEROXIDASE 72-RELATED"/>
    <property type="match status" value="1"/>
</dbReference>
<dbReference type="GO" id="GO:0140825">
    <property type="term" value="F:lactoperoxidase activity"/>
    <property type="evidence" value="ECO:0007669"/>
    <property type="project" value="UniProtKB-EC"/>
</dbReference>
<evidence type="ECO:0000256" key="14">
    <source>
        <dbReference type="PIRSR" id="PIRSR600823-4"/>
    </source>
</evidence>
<dbReference type="CDD" id="cd00693">
    <property type="entry name" value="secretory_peroxidase"/>
    <property type="match status" value="1"/>
</dbReference>
<evidence type="ECO:0000256" key="11">
    <source>
        <dbReference type="PIRSR" id="PIRSR600823-1"/>
    </source>
</evidence>
<dbReference type="GO" id="GO:0006979">
    <property type="term" value="P:response to oxidative stress"/>
    <property type="evidence" value="ECO:0007669"/>
    <property type="project" value="UniProtKB-UniRule"/>
</dbReference>
<feature type="active site" description="Proton acceptor" evidence="11">
    <location>
        <position position="45"/>
    </location>
</feature>
<keyword evidence="16" id="KW-0964">Secreted</keyword>
<evidence type="ECO:0000256" key="1">
    <source>
        <dbReference type="ARBA" id="ARBA00000189"/>
    </source>
</evidence>
<dbReference type="GO" id="GO:0005576">
    <property type="term" value="C:extracellular region"/>
    <property type="evidence" value="ECO:0007669"/>
    <property type="project" value="UniProtKB-SubCell"/>
</dbReference>
<dbReference type="Pfam" id="PF00141">
    <property type="entry name" value="peroxidase"/>
    <property type="match status" value="1"/>
</dbReference>
<feature type="binding site" evidence="13">
    <location>
        <position position="203"/>
    </location>
    <ligand>
        <name>Ca(2+)</name>
        <dbReference type="ChEBI" id="CHEBI:29108"/>
        <label>2</label>
    </ligand>
</feature>
<feature type="binding site" evidence="12">
    <location>
        <position position="143"/>
    </location>
    <ligand>
        <name>substrate</name>
    </ligand>
</feature>
<evidence type="ECO:0000256" key="9">
    <source>
        <dbReference type="ARBA" id="ARBA00023004"/>
    </source>
</evidence>
<proteinExistence type="inferred from homology"/>
<dbReference type="AlphaFoldDB" id="A0A2G5CJN4"/>
<feature type="disulfide bond" evidence="15">
    <location>
        <begin position="180"/>
        <end position="191"/>
    </location>
</feature>
<comment type="similarity">
    <text evidence="2">Belongs to the peroxidase family. Ascorbate peroxidase subfamily.</text>
</comment>
<feature type="binding site" evidence="13">
    <location>
        <position position="55"/>
    </location>
    <ligand>
        <name>Ca(2+)</name>
        <dbReference type="ChEBI" id="CHEBI:29108"/>
        <label>1</label>
    </ligand>
</feature>
<dbReference type="Gene3D" id="1.10.520.10">
    <property type="match status" value="1"/>
</dbReference>
<feature type="binding site" evidence="13">
    <location>
        <position position="46"/>
    </location>
    <ligand>
        <name>Ca(2+)</name>
        <dbReference type="ChEBI" id="CHEBI:29108"/>
        <label>1</label>
    </ligand>
</feature>
<sequence length="283" mass="30990">ANSMLSVDFYHTSCREAESIITSAMSQAFKRDPTLAASLLRLHFHDCFVQGCDASVLLDYTEHHAGEKTALPNDQSLRGFEVIDTIKAELEKACPHTVSCSDVIAAVARDSVVLSGGPRWSVEFGRRDSITVANNVTVLQGLPSPNSELADLLAKFEQIGMNLRDIVALSGGHTIGSARCFFLKGQRPNSCSRNETHASLDQTPKVFDNNYYLALLRKNMNGGFFQSDNALVKFTPALDLVQIYATNSTAFFDDFATSMLKMGRIAPLLGSEGEVRINCRMVN</sequence>
<dbReference type="PRINTS" id="PR00458">
    <property type="entry name" value="PEROXIDASE"/>
</dbReference>
<dbReference type="InterPro" id="IPR010255">
    <property type="entry name" value="Haem_peroxidase_sf"/>
</dbReference>
<comment type="similarity">
    <text evidence="16">Belongs to the peroxidase family. Classical plant (class III) peroxidase subfamily.</text>
</comment>
<accession>A0A2G5CJN4</accession>